<feature type="domain" description="EAL" evidence="3">
    <location>
        <begin position="2"/>
        <end position="252"/>
    </location>
</feature>
<reference evidence="4 5" key="1">
    <citation type="submission" date="2020-08" db="EMBL/GenBank/DDBJ databases">
        <title>Genomic Encyclopedia of Type Strains, Phase IV (KMG-V): Genome sequencing to study the core and pangenomes of soil and plant-associated prokaryotes.</title>
        <authorList>
            <person name="Whitman W."/>
        </authorList>
    </citation>
    <scope>NUCLEOTIDE SEQUENCE [LARGE SCALE GENOMIC DNA]</scope>
    <source>
        <strain evidence="4 5">M8US30</strain>
    </source>
</reference>
<dbReference type="PROSITE" id="PS50112">
    <property type="entry name" value="PAS"/>
    <property type="match status" value="1"/>
</dbReference>
<dbReference type="SUPFAM" id="SSF55785">
    <property type="entry name" value="PYP-like sensor domain (PAS domain)"/>
    <property type="match status" value="3"/>
</dbReference>
<dbReference type="FunFam" id="3.30.450.20:FF:000099">
    <property type="entry name" value="Sensory box sensor histidine kinase"/>
    <property type="match status" value="1"/>
</dbReference>
<proteinExistence type="predicted"/>
<dbReference type="PROSITE" id="PS50883">
    <property type="entry name" value="EAL"/>
    <property type="match status" value="1"/>
</dbReference>
<dbReference type="InterPro" id="IPR052155">
    <property type="entry name" value="Biofilm_reg_signaling"/>
</dbReference>
<evidence type="ECO:0000259" key="2">
    <source>
        <dbReference type="PROSITE" id="PS50113"/>
    </source>
</evidence>
<dbReference type="SMART" id="SM00086">
    <property type="entry name" value="PAC"/>
    <property type="match status" value="3"/>
</dbReference>
<dbReference type="PANTHER" id="PTHR44757:SF4">
    <property type="entry name" value="DIGUANYLATE CYCLASE DGCE-RELATED"/>
    <property type="match status" value="1"/>
</dbReference>
<dbReference type="InterPro" id="IPR035965">
    <property type="entry name" value="PAS-like_dom_sf"/>
</dbReference>
<dbReference type="SUPFAM" id="SSF141868">
    <property type="entry name" value="EAL domain-like"/>
    <property type="match status" value="1"/>
</dbReference>
<feature type="domain" description="PAS" evidence="1">
    <location>
        <begin position="408"/>
        <end position="478"/>
    </location>
</feature>
<dbReference type="SMART" id="SM00052">
    <property type="entry name" value="EAL"/>
    <property type="match status" value="1"/>
</dbReference>
<evidence type="ECO:0000313" key="5">
    <source>
        <dbReference type="Proteomes" id="UP000569092"/>
    </source>
</evidence>
<dbReference type="Pfam" id="PF08447">
    <property type="entry name" value="PAS_3"/>
    <property type="match status" value="1"/>
</dbReference>
<dbReference type="PANTHER" id="PTHR44757">
    <property type="entry name" value="DIGUANYLATE CYCLASE DGCP"/>
    <property type="match status" value="1"/>
</dbReference>
<dbReference type="Proteomes" id="UP000569092">
    <property type="component" value="Unassembled WGS sequence"/>
</dbReference>
<gene>
    <name evidence="4" type="ORF">HDF10_003489</name>
</gene>
<dbReference type="Pfam" id="PF08448">
    <property type="entry name" value="PAS_4"/>
    <property type="match status" value="2"/>
</dbReference>
<dbReference type="AlphaFoldDB" id="A0A7W8JA42"/>
<organism evidence="4 5">
    <name type="scientific">Tunturiibacter lichenicola</name>
    <dbReference type="NCBI Taxonomy" id="2051959"/>
    <lineage>
        <taxon>Bacteria</taxon>
        <taxon>Pseudomonadati</taxon>
        <taxon>Acidobacteriota</taxon>
        <taxon>Terriglobia</taxon>
        <taxon>Terriglobales</taxon>
        <taxon>Acidobacteriaceae</taxon>
        <taxon>Tunturiibacter</taxon>
    </lineage>
</organism>
<dbReference type="InterPro" id="IPR000014">
    <property type="entry name" value="PAS"/>
</dbReference>
<dbReference type="InterPro" id="IPR013655">
    <property type="entry name" value="PAS_fold_3"/>
</dbReference>
<dbReference type="CDD" id="cd00130">
    <property type="entry name" value="PAS"/>
    <property type="match status" value="1"/>
</dbReference>
<evidence type="ECO:0000313" key="4">
    <source>
        <dbReference type="EMBL" id="MBB5345495.1"/>
    </source>
</evidence>
<accession>A0A7W8JA42</accession>
<dbReference type="InterPro" id="IPR001610">
    <property type="entry name" value="PAC"/>
</dbReference>
<name>A0A7W8JA42_9BACT</name>
<dbReference type="InterPro" id="IPR001633">
    <property type="entry name" value="EAL_dom"/>
</dbReference>
<dbReference type="InterPro" id="IPR013656">
    <property type="entry name" value="PAS_4"/>
</dbReference>
<dbReference type="NCBIfam" id="TIGR00229">
    <property type="entry name" value="sensory_box"/>
    <property type="match status" value="3"/>
</dbReference>
<dbReference type="InterPro" id="IPR000700">
    <property type="entry name" value="PAS-assoc_C"/>
</dbReference>
<sequence length="683" mass="75460">MAAEDANDLRRALEKNEIIPYFQPLVELRTGLLSGFEVLARWQHPNRGLITPNEFIPLAEDAGLNGLLTGTLLRAVFAAAKDIPGHLTLSVNISLTQLTDFSLPKHIRTAAEQASFPLNRLILEITESALVANTEQAYRIATELKEQGSRLALDDFGTGYSSLRHLQSLPFDELKIDASFVRSMGHTRESRKIAAAIVGLGNSLSLTTVAEGVESQTTADMLLWLGCDLGQGWLYGRPVPPEQLPEVLAARLDPVPPVPEPRSPAADSTLPLRLEALPTQRLAQLNAIYDGVPVGLCFIDRNLRYVSVNKRLAEMHHLPVAAHLGRYISEVMPSVYPLCEPYLMRALNGEASSNLEICYPDPNPLNEKRTHLISFHPACDEASEVIGISVSVVDITHRKQAEQALAESEDHFRHTVELNPQVPWTADPNGMILDASQRWESLTGLSIPESLGTGWIRALHPEDVRPTSRTWSESLRTGRPLDVQYRIRRIDGSWRWMRARATARRKNGEIIRWYGTVEDINAQRSAEEALRRSEARLQAIFDAVPVGLVIAEAPDGRVVKSNPRAEEILRSSATLPTVIDDYCRESISFSPDAPSTPGATDNRDHPLANAILGGQSIGPTEYLRFHSDGSSAWISLTAAPVRDPDGKVSGGVVAIRDIDEEKREMQRLADLNTVLKVKLETHH</sequence>
<dbReference type="Pfam" id="PF00563">
    <property type="entry name" value="EAL"/>
    <property type="match status" value="1"/>
</dbReference>
<feature type="domain" description="PAC" evidence="2">
    <location>
        <begin position="618"/>
        <end position="670"/>
    </location>
</feature>
<feature type="domain" description="PAC" evidence="2">
    <location>
        <begin position="353"/>
        <end position="407"/>
    </location>
</feature>
<dbReference type="CDD" id="cd01948">
    <property type="entry name" value="EAL"/>
    <property type="match status" value="1"/>
</dbReference>
<dbReference type="Gene3D" id="3.30.450.20">
    <property type="entry name" value="PAS domain"/>
    <property type="match status" value="3"/>
</dbReference>
<dbReference type="EMBL" id="JACHDZ010000006">
    <property type="protein sequence ID" value="MBB5345495.1"/>
    <property type="molecule type" value="Genomic_DNA"/>
</dbReference>
<dbReference type="Gene3D" id="3.20.20.450">
    <property type="entry name" value="EAL domain"/>
    <property type="match status" value="1"/>
</dbReference>
<evidence type="ECO:0000259" key="1">
    <source>
        <dbReference type="PROSITE" id="PS50112"/>
    </source>
</evidence>
<comment type="caution">
    <text evidence="4">The sequence shown here is derived from an EMBL/GenBank/DDBJ whole genome shotgun (WGS) entry which is preliminary data.</text>
</comment>
<dbReference type="PROSITE" id="PS50113">
    <property type="entry name" value="PAC"/>
    <property type="match status" value="3"/>
</dbReference>
<evidence type="ECO:0000259" key="3">
    <source>
        <dbReference type="PROSITE" id="PS50883"/>
    </source>
</evidence>
<feature type="domain" description="PAC" evidence="2">
    <location>
        <begin position="481"/>
        <end position="532"/>
    </location>
</feature>
<dbReference type="InterPro" id="IPR035919">
    <property type="entry name" value="EAL_sf"/>
</dbReference>
<dbReference type="SMART" id="SM00091">
    <property type="entry name" value="PAS"/>
    <property type="match status" value="3"/>
</dbReference>
<protein>
    <submittedName>
        <fullName evidence="4">PAS domain S-box-containing protein</fullName>
    </submittedName>
</protein>